<dbReference type="RefSeq" id="WP_092373538.1">
    <property type="nucleotide sequence ID" value="NZ_FORX01000005.1"/>
</dbReference>
<dbReference type="InterPro" id="IPR016181">
    <property type="entry name" value="Acyl_CoA_acyltransferase"/>
</dbReference>
<evidence type="ECO:0008006" key="3">
    <source>
        <dbReference type="Google" id="ProtNLM"/>
    </source>
</evidence>
<dbReference type="OrthoDB" id="5412651at2"/>
<organism evidence="1 2">
    <name type="scientific">Desulfomicrobium apsheronum</name>
    <dbReference type="NCBI Taxonomy" id="52560"/>
    <lineage>
        <taxon>Bacteria</taxon>
        <taxon>Pseudomonadati</taxon>
        <taxon>Thermodesulfobacteriota</taxon>
        <taxon>Desulfovibrionia</taxon>
        <taxon>Desulfovibrionales</taxon>
        <taxon>Desulfomicrobiaceae</taxon>
        <taxon>Desulfomicrobium</taxon>
    </lineage>
</organism>
<name>A0A1I3T9H0_9BACT</name>
<gene>
    <name evidence="1" type="ORF">SAMN04488082_10593</name>
</gene>
<dbReference type="AlphaFoldDB" id="A0A1I3T9H0"/>
<dbReference type="Proteomes" id="UP000198635">
    <property type="component" value="Unassembled WGS sequence"/>
</dbReference>
<dbReference type="EMBL" id="FORX01000005">
    <property type="protein sequence ID" value="SFJ66137.1"/>
    <property type="molecule type" value="Genomic_DNA"/>
</dbReference>
<proteinExistence type="predicted"/>
<dbReference type="STRING" id="52560.SAMN04488082_10593"/>
<evidence type="ECO:0000313" key="2">
    <source>
        <dbReference type="Proteomes" id="UP000198635"/>
    </source>
</evidence>
<keyword evidence="2" id="KW-1185">Reference proteome</keyword>
<reference evidence="2" key="1">
    <citation type="submission" date="2016-10" db="EMBL/GenBank/DDBJ databases">
        <authorList>
            <person name="Varghese N."/>
            <person name="Submissions S."/>
        </authorList>
    </citation>
    <scope>NUCLEOTIDE SEQUENCE [LARGE SCALE GENOMIC DNA]</scope>
    <source>
        <strain evidence="2">DSM 5918</strain>
    </source>
</reference>
<sequence length="346" mass="37305">MTRTRQENLERLRANPGTVEPGQKIEVSPFRPEDAEGVARLYFAIYGENFPLDYVYDPEQIAAANAGPELHQFVARTSAGDVVGLTALFRVAPSPNIMESGGLMILPAYRGGTLTVRMTKASLATLPEELGLNAVFGQSVCDHLISQKLARHFSSPAYALEMEAMPPRPEGSTDGVGGRISLLDELRIYRDVPHTVYLPERFADFLAGLYAKHGLARSFGAAGPVSGRTRSGVTTMDGASLAKLLVDEPGADLGEAIDAFETGHPGRHAYHLQLPLAHPGVSAAVETARERGYFLGGLLPLWTGTDVLLLQKLASDPDFSLPLLLTDEAKELMDCIRSDWAGLPGR</sequence>
<protein>
    <recommendedName>
        <fullName evidence="3">N-acetyltransferase domain-containing protein</fullName>
    </recommendedName>
</protein>
<dbReference type="Gene3D" id="3.40.630.30">
    <property type="match status" value="1"/>
</dbReference>
<dbReference type="SUPFAM" id="SSF55729">
    <property type="entry name" value="Acyl-CoA N-acyltransferases (Nat)"/>
    <property type="match status" value="1"/>
</dbReference>
<accession>A0A1I3T9H0</accession>
<evidence type="ECO:0000313" key="1">
    <source>
        <dbReference type="EMBL" id="SFJ66137.1"/>
    </source>
</evidence>